<feature type="signal peptide" evidence="1">
    <location>
        <begin position="1"/>
        <end position="18"/>
    </location>
</feature>
<accession>A0A6P7TRB8</accession>
<dbReference type="KEGG" id="osn:115225106"/>
<gene>
    <name evidence="3" type="primary">LOC115225106</name>
</gene>
<evidence type="ECO:0000313" key="2">
    <source>
        <dbReference type="Proteomes" id="UP000515154"/>
    </source>
</evidence>
<dbReference type="RefSeq" id="XP_029651892.1">
    <property type="nucleotide sequence ID" value="XM_029796032.2"/>
</dbReference>
<sequence>MDILKFFCLYALCCLASAGIYDIIQSENIKLNGKANLSITVPNMRRPVVWQCQNYKYECDRTCANGTNYQVSHSGNTSMLLIRKVTKDCLTWAFADDNINLGRTKLTINSDTPEASDDIQMKSFAGGAQGTSSLRTKSILVIGMITAVIIYTF</sequence>
<evidence type="ECO:0000256" key="1">
    <source>
        <dbReference type="SAM" id="SignalP"/>
    </source>
</evidence>
<keyword evidence="2" id="KW-1185">Reference proteome</keyword>
<proteinExistence type="predicted"/>
<dbReference type="Proteomes" id="UP000515154">
    <property type="component" value="Linkage group LG27"/>
</dbReference>
<name>A0A6P7TRB8_9MOLL</name>
<protein>
    <submittedName>
        <fullName evidence="3">Uncharacterized protein LOC115225106 isoform X1</fullName>
    </submittedName>
</protein>
<evidence type="ECO:0000313" key="3">
    <source>
        <dbReference type="RefSeq" id="XP_029651892.1"/>
    </source>
</evidence>
<feature type="chain" id="PRO_5028170607" evidence="1">
    <location>
        <begin position="19"/>
        <end position="153"/>
    </location>
</feature>
<reference evidence="3" key="1">
    <citation type="submission" date="2025-08" db="UniProtKB">
        <authorList>
            <consortium name="RefSeq"/>
        </authorList>
    </citation>
    <scope>IDENTIFICATION</scope>
</reference>
<dbReference type="AlphaFoldDB" id="A0A6P7TRB8"/>
<organism evidence="2 3">
    <name type="scientific">Octopus sinensis</name>
    <name type="common">East Asian common octopus</name>
    <dbReference type="NCBI Taxonomy" id="2607531"/>
    <lineage>
        <taxon>Eukaryota</taxon>
        <taxon>Metazoa</taxon>
        <taxon>Spiralia</taxon>
        <taxon>Lophotrochozoa</taxon>
        <taxon>Mollusca</taxon>
        <taxon>Cephalopoda</taxon>
        <taxon>Coleoidea</taxon>
        <taxon>Octopodiformes</taxon>
        <taxon>Octopoda</taxon>
        <taxon>Incirrata</taxon>
        <taxon>Octopodidae</taxon>
        <taxon>Octopus</taxon>
    </lineage>
</organism>
<keyword evidence="1" id="KW-0732">Signal</keyword>